<dbReference type="GO" id="GO:0005737">
    <property type="term" value="C:cytoplasm"/>
    <property type="evidence" value="ECO:0007669"/>
    <property type="project" value="TreeGrafter"/>
</dbReference>
<dbReference type="InterPro" id="IPR009081">
    <property type="entry name" value="PP-bd_ACP"/>
</dbReference>
<dbReference type="SMART" id="SM00823">
    <property type="entry name" value="PKS_PP"/>
    <property type="match status" value="1"/>
</dbReference>
<dbReference type="InterPro" id="IPR001242">
    <property type="entry name" value="Condensation_dom"/>
</dbReference>
<name>A0A1C6VZZ5_9ACTN</name>
<dbReference type="InterPro" id="IPR023213">
    <property type="entry name" value="CAT-like_dom_sf"/>
</dbReference>
<keyword evidence="3" id="KW-0597">Phosphoprotein</keyword>
<evidence type="ECO:0000256" key="3">
    <source>
        <dbReference type="ARBA" id="ARBA00022553"/>
    </source>
</evidence>
<dbReference type="Pfam" id="PF00550">
    <property type="entry name" value="PP-binding"/>
    <property type="match status" value="1"/>
</dbReference>
<dbReference type="Pfam" id="PF13193">
    <property type="entry name" value="AMP-binding_C"/>
    <property type="match status" value="1"/>
</dbReference>
<dbReference type="PANTHER" id="PTHR45527:SF1">
    <property type="entry name" value="FATTY ACID SYNTHASE"/>
    <property type="match status" value="1"/>
</dbReference>
<dbReference type="InterPro" id="IPR020845">
    <property type="entry name" value="AMP-binding_CS"/>
</dbReference>
<accession>A0A1C6VZZ5</accession>
<dbReference type="InterPro" id="IPR020806">
    <property type="entry name" value="PKS_PP-bd"/>
</dbReference>
<dbReference type="AlphaFoldDB" id="A0A1C6VZZ5"/>
<dbReference type="InterPro" id="IPR025110">
    <property type="entry name" value="AMP-bd_C"/>
</dbReference>
<dbReference type="GO" id="GO:0008610">
    <property type="term" value="P:lipid biosynthetic process"/>
    <property type="evidence" value="ECO:0007669"/>
    <property type="project" value="UniProtKB-ARBA"/>
</dbReference>
<organism evidence="5 6">
    <name type="scientific">Micromonospora peucetia</name>
    <dbReference type="NCBI Taxonomy" id="47871"/>
    <lineage>
        <taxon>Bacteria</taxon>
        <taxon>Bacillati</taxon>
        <taxon>Actinomycetota</taxon>
        <taxon>Actinomycetes</taxon>
        <taxon>Micromonosporales</taxon>
        <taxon>Micromonosporaceae</taxon>
        <taxon>Micromonospora</taxon>
    </lineage>
</organism>
<dbReference type="InterPro" id="IPR042099">
    <property type="entry name" value="ANL_N_sf"/>
</dbReference>
<dbReference type="PROSITE" id="PS00455">
    <property type="entry name" value="AMP_BINDING"/>
    <property type="match status" value="1"/>
</dbReference>
<dbReference type="STRING" id="47871.GA0070608_4790"/>
<protein>
    <submittedName>
        <fullName evidence="5">Amino acid adenylation domain-containing protein</fullName>
    </submittedName>
</protein>
<dbReference type="SUPFAM" id="SSF52777">
    <property type="entry name" value="CoA-dependent acyltransferases"/>
    <property type="match status" value="2"/>
</dbReference>
<keyword evidence="2" id="KW-0596">Phosphopantetheine</keyword>
<dbReference type="Gene3D" id="1.10.1200.10">
    <property type="entry name" value="ACP-like"/>
    <property type="match status" value="1"/>
</dbReference>
<dbReference type="GO" id="GO:0031177">
    <property type="term" value="F:phosphopantetheine binding"/>
    <property type="evidence" value="ECO:0007669"/>
    <property type="project" value="InterPro"/>
</dbReference>
<dbReference type="NCBIfam" id="TIGR01733">
    <property type="entry name" value="AA-adenyl-dom"/>
    <property type="match status" value="1"/>
</dbReference>
<comment type="cofactor">
    <cofactor evidence="1">
        <name>pantetheine 4'-phosphate</name>
        <dbReference type="ChEBI" id="CHEBI:47942"/>
    </cofactor>
</comment>
<dbReference type="RefSeq" id="WP_091630691.1">
    <property type="nucleotide sequence ID" value="NZ_FMIC01000002.1"/>
</dbReference>
<dbReference type="PANTHER" id="PTHR45527">
    <property type="entry name" value="NONRIBOSOMAL PEPTIDE SYNTHETASE"/>
    <property type="match status" value="1"/>
</dbReference>
<feature type="domain" description="Carrier" evidence="4">
    <location>
        <begin position="1084"/>
        <end position="1160"/>
    </location>
</feature>
<dbReference type="InterPro" id="IPR045851">
    <property type="entry name" value="AMP-bd_C_sf"/>
</dbReference>
<dbReference type="Gene3D" id="3.40.50.12780">
    <property type="entry name" value="N-terminal domain of ligase-like"/>
    <property type="match status" value="1"/>
</dbReference>
<evidence type="ECO:0000256" key="2">
    <source>
        <dbReference type="ARBA" id="ARBA00022450"/>
    </source>
</evidence>
<dbReference type="EMBL" id="FMIC01000002">
    <property type="protein sequence ID" value="SCL71903.1"/>
    <property type="molecule type" value="Genomic_DNA"/>
</dbReference>
<dbReference type="GO" id="GO:0003824">
    <property type="term" value="F:catalytic activity"/>
    <property type="evidence" value="ECO:0007669"/>
    <property type="project" value="InterPro"/>
</dbReference>
<dbReference type="Proteomes" id="UP000199343">
    <property type="component" value="Unassembled WGS sequence"/>
</dbReference>
<dbReference type="Pfam" id="PF00501">
    <property type="entry name" value="AMP-binding"/>
    <property type="match status" value="1"/>
</dbReference>
<dbReference type="SUPFAM" id="SSF56801">
    <property type="entry name" value="Acetyl-CoA synthetase-like"/>
    <property type="match status" value="1"/>
</dbReference>
<dbReference type="InterPro" id="IPR036736">
    <property type="entry name" value="ACP-like_sf"/>
</dbReference>
<reference evidence="5 6" key="1">
    <citation type="submission" date="2016-06" db="EMBL/GenBank/DDBJ databases">
        <authorList>
            <person name="Kjaerup R.B."/>
            <person name="Dalgaard T.S."/>
            <person name="Juul-Madsen H.R."/>
        </authorList>
    </citation>
    <scope>NUCLEOTIDE SEQUENCE [LARGE SCALE GENOMIC DNA]</scope>
    <source>
        <strain evidence="5 6">DSM 43363</strain>
    </source>
</reference>
<proteinExistence type="predicted"/>
<dbReference type="Gene3D" id="3.30.559.30">
    <property type="entry name" value="Nonribosomal peptide synthetase, condensation domain"/>
    <property type="match status" value="1"/>
</dbReference>
<evidence type="ECO:0000313" key="6">
    <source>
        <dbReference type="Proteomes" id="UP000199343"/>
    </source>
</evidence>
<gene>
    <name evidence="5" type="ORF">GA0070608_4790</name>
</gene>
<dbReference type="OrthoDB" id="3802848at2"/>
<dbReference type="SUPFAM" id="SSF47336">
    <property type="entry name" value="ACP-like"/>
    <property type="match status" value="1"/>
</dbReference>
<evidence type="ECO:0000313" key="5">
    <source>
        <dbReference type="EMBL" id="SCL71903.1"/>
    </source>
</evidence>
<dbReference type="InterPro" id="IPR000873">
    <property type="entry name" value="AMP-dep_synth/lig_dom"/>
</dbReference>
<dbReference type="Pfam" id="PF00668">
    <property type="entry name" value="Condensation"/>
    <property type="match status" value="1"/>
</dbReference>
<dbReference type="PROSITE" id="PS50075">
    <property type="entry name" value="CARRIER"/>
    <property type="match status" value="1"/>
</dbReference>
<dbReference type="Gene3D" id="3.30.300.30">
    <property type="match status" value="1"/>
</dbReference>
<dbReference type="GO" id="GO:0044550">
    <property type="term" value="P:secondary metabolite biosynthetic process"/>
    <property type="evidence" value="ECO:0007669"/>
    <property type="project" value="TreeGrafter"/>
</dbReference>
<evidence type="ECO:0000259" key="4">
    <source>
        <dbReference type="PROSITE" id="PS50075"/>
    </source>
</evidence>
<evidence type="ECO:0000256" key="1">
    <source>
        <dbReference type="ARBA" id="ARBA00001957"/>
    </source>
</evidence>
<sequence>MAAPDLTDWTPLAARVLGLPPGQLRESAGTESFVALGGTSLQAIALVSLGQRELRAHVDSARLLSALPLAHALAGAVEHVDTAPPVAARRPTELELLPGQRSMLAAHLLDRDAPYHLMFTLEADGPLDAARTRSALRELATRHETLRTRFVRDPRQARIVLPAPYEPRLLHQTLPDDDPVRAVHDLYGRSAARLLRPFEQPPVVFVLTRAGRRDLLTMLVHHTISDGWSIGVLWREFAEFYAGAGPAGAAPSPDWVGSRLAAREASGALDDALTRIAARLDGAPSTVALPTDLPPVVEADGRGERLHFHLDAATTRAATELARHCRVTVTSVAMAAWALAASRRAGLTDLVLGVPAAGRFEADMADIVGLCTRVVPVRCATADDVSARDYVRGVAASLAEAAADADVPFERVVSGLGVATDPGRNPLAQFGFAAHHELVPDELVVGGRGWRVHEGHCHGAVFDALLYLQSWSDRPRFALEYATSALTAADAGELAESFRAALRELAAAPGAALRDVTTLSAGQHARLRELGAGGSHDTADDVWSRFAAHAESAGERIALVDTHTGRTLTYRELHGHAVAQAGLLHACGVRAGDAVILELPRSAAEAVAVLGVLRLGAYYVAVDQHATGEWRAHLAAAVAPRARLGADAPGPEWSGAADCALACPGVPAPAGQTGGDRPVGAAPTDPARTAYVSFTSGSTGVPKGVVVPHRAVLRLADDPDLFADPAGMRITRLSPLAFDASTLELLVPLANGDTVVVFPPGEPTPSGLAEFLRTAGITHAWLTSGVFHLVADHRPDAFAGLRQLFTGGGVVSPAHVRRVLRACPGLRVTNAYGPTENTTFTTTYPVDHADATPDPLPIGTPVHGTDLYVVDPSGRPVPPGAVGELCTAGTGLADGYLNDPVRTDASFVRHDDPGVRLYRTGDLVRWGADGQLRFLGRNDRQVKIAGHRVELVDVERRLRAQPGVRDAVVFTTGDPVTGVRLCAALKPGPGGLDVAGVRRAVEAELAPYARPQQWVTVAEFPLDRNGKVDLRALGALAGVPQPADATSVGVPPADAVVADAAVADATPADAVVGRSARIPAQRSASLVEFEELVTGAWVEALGTDDFDVDEAFFDVGGESLRLAIVRRLLQERLAGRTIPLTDLYRFPTVQTLARHLHTQTEGAGASS</sequence>
<dbReference type="InterPro" id="IPR010071">
    <property type="entry name" value="AA_adenyl_dom"/>
</dbReference>
<dbReference type="Gene3D" id="3.30.559.10">
    <property type="entry name" value="Chloramphenicol acetyltransferase-like domain"/>
    <property type="match status" value="1"/>
</dbReference>
<dbReference type="GO" id="GO:0043041">
    <property type="term" value="P:amino acid activation for nonribosomal peptide biosynthetic process"/>
    <property type="evidence" value="ECO:0007669"/>
    <property type="project" value="TreeGrafter"/>
</dbReference>